<dbReference type="Gene3D" id="1.10.10.10">
    <property type="entry name" value="Winged helix-like DNA-binding domain superfamily/Winged helix DNA-binding domain"/>
    <property type="match status" value="1"/>
</dbReference>
<evidence type="ECO:0000256" key="1">
    <source>
        <dbReference type="ARBA" id="ARBA00009437"/>
    </source>
</evidence>
<dbReference type="SMR" id="A0A1H6CYQ9"/>
<dbReference type="InterPro" id="IPR036390">
    <property type="entry name" value="WH_DNA-bd_sf"/>
</dbReference>
<evidence type="ECO:0000313" key="8">
    <source>
        <dbReference type="Proteomes" id="UP000199690"/>
    </source>
</evidence>
<evidence type="ECO:0000313" key="9">
    <source>
        <dbReference type="Proteomes" id="UP000236729"/>
    </source>
</evidence>
<evidence type="ECO:0000313" key="7">
    <source>
        <dbReference type="EMBL" id="SFD04077.1"/>
    </source>
</evidence>
<evidence type="ECO:0000313" key="6">
    <source>
        <dbReference type="EMBL" id="SEG77957.1"/>
    </source>
</evidence>
<keyword evidence="4" id="KW-0804">Transcription</keyword>
<dbReference type="Pfam" id="PF00126">
    <property type="entry name" value="HTH_1"/>
    <property type="match status" value="1"/>
</dbReference>
<feature type="domain" description="HTH lysR-type" evidence="5">
    <location>
        <begin position="34"/>
        <end position="86"/>
    </location>
</feature>
<keyword evidence="8" id="KW-1185">Reference proteome</keyword>
<dbReference type="AlphaFoldDB" id="A0A1H6CYQ9"/>
<gene>
    <name evidence="6" type="ORF">SAMN02982929_03700</name>
    <name evidence="7" type="ORF">SAMN05216506_102295</name>
</gene>
<dbReference type="GO" id="GO:0032993">
    <property type="term" value="C:protein-DNA complex"/>
    <property type="evidence" value="ECO:0007669"/>
    <property type="project" value="TreeGrafter"/>
</dbReference>
<dbReference type="GO" id="GO:0003700">
    <property type="term" value="F:DNA-binding transcription factor activity"/>
    <property type="evidence" value="ECO:0007669"/>
    <property type="project" value="InterPro"/>
</dbReference>
<dbReference type="InterPro" id="IPR000847">
    <property type="entry name" value="LysR_HTH_N"/>
</dbReference>
<reference evidence="6" key="1">
    <citation type="submission" date="2016-10" db="EMBL/GenBank/DDBJ databases">
        <authorList>
            <person name="de Groot N.N."/>
        </authorList>
    </citation>
    <scope>NUCLEOTIDE SEQUENCE [LARGE SCALE GENOMIC DNA]</scope>
    <source>
        <strain evidence="6">ATCC 20501</strain>
    </source>
</reference>
<dbReference type="Gene3D" id="3.40.190.290">
    <property type="match status" value="1"/>
</dbReference>
<evidence type="ECO:0000256" key="4">
    <source>
        <dbReference type="ARBA" id="ARBA00023163"/>
    </source>
</evidence>
<dbReference type="PROSITE" id="PS50931">
    <property type="entry name" value="HTH_LYSR"/>
    <property type="match status" value="1"/>
</dbReference>
<dbReference type="EMBL" id="FOME01000002">
    <property type="protein sequence ID" value="SFD04077.1"/>
    <property type="molecule type" value="Genomic_DNA"/>
</dbReference>
<protein>
    <submittedName>
        <fullName evidence="6">DNA-binding transcriptional regulator, LysR family</fullName>
    </submittedName>
</protein>
<evidence type="ECO:0000256" key="2">
    <source>
        <dbReference type="ARBA" id="ARBA00023015"/>
    </source>
</evidence>
<dbReference type="PANTHER" id="PTHR30346:SF28">
    <property type="entry name" value="HTH-TYPE TRANSCRIPTIONAL REGULATOR CYNR"/>
    <property type="match status" value="1"/>
</dbReference>
<sequence length="341" mass="36652">MRPIRRWRIIDAVANQSQAPVDAPQLAAHLAPTLAMLRTVAAEGHLTRAAEILGVPQPTVSRALARLGEQLGAPVIARQGRGIHLTRAGALLAEAAEEAMQRLETGCRAVVEELDPERGQVTFGFQHTMGSNLVPPLLRGFRDQHPRVRFSLVQGARDDMLARTWAGEIDLCLIAPLPAGDPRWASATILEEPLVAVLHAGHRLARRRTLPLADLAAEDFVAMRPGYGLRQIFVRLAEGAGFEPRLAFESEEVDTVRGLVAAGLGVAVLPPADTGPAPDTVEIPLNPPAHRTIGLAWPADRPQPPAVRTFRTFAVTPGAVDFARSRRSPGHWSTSRGPAPG</sequence>
<dbReference type="EMBL" id="FNVB01000005">
    <property type="protein sequence ID" value="SEG77957.1"/>
    <property type="molecule type" value="Genomic_DNA"/>
</dbReference>
<dbReference type="PANTHER" id="PTHR30346">
    <property type="entry name" value="TRANSCRIPTIONAL DUAL REGULATOR HCAR-RELATED"/>
    <property type="match status" value="1"/>
</dbReference>
<organism evidence="6 9">
    <name type="scientific">Saccharopolyspora kobensis</name>
    <dbReference type="NCBI Taxonomy" id="146035"/>
    <lineage>
        <taxon>Bacteria</taxon>
        <taxon>Bacillati</taxon>
        <taxon>Actinomycetota</taxon>
        <taxon>Actinomycetes</taxon>
        <taxon>Pseudonocardiales</taxon>
        <taxon>Pseudonocardiaceae</taxon>
        <taxon>Saccharopolyspora</taxon>
    </lineage>
</organism>
<name>A0A1H6CYQ9_9PSEU</name>
<dbReference type="SUPFAM" id="SSF46785">
    <property type="entry name" value="Winged helix' DNA-binding domain"/>
    <property type="match status" value="1"/>
</dbReference>
<proteinExistence type="inferred from homology"/>
<dbReference type="Proteomes" id="UP000199690">
    <property type="component" value="Unassembled WGS sequence"/>
</dbReference>
<accession>A0A1H6CYQ9</accession>
<dbReference type="InterPro" id="IPR036388">
    <property type="entry name" value="WH-like_DNA-bd_sf"/>
</dbReference>
<evidence type="ECO:0000259" key="5">
    <source>
        <dbReference type="PROSITE" id="PS50931"/>
    </source>
</evidence>
<accession>A0A1I1P2P5</accession>
<dbReference type="Pfam" id="PF03466">
    <property type="entry name" value="LysR_substrate"/>
    <property type="match status" value="1"/>
</dbReference>
<keyword evidence="3 6" id="KW-0238">DNA-binding</keyword>
<dbReference type="CDD" id="cd08434">
    <property type="entry name" value="PBP2_GltC_like"/>
    <property type="match status" value="1"/>
</dbReference>
<dbReference type="InterPro" id="IPR005119">
    <property type="entry name" value="LysR_subst-bd"/>
</dbReference>
<dbReference type="Proteomes" id="UP000236729">
    <property type="component" value="Unassembled WGS sequence"/>
</dbReference>
<comment type="similarity">
    <text evidence="1">Belongs to the LysR transcriptional regulatory family.</text>
</comment>
<dbReference type="GO" id="GO:0003677">
    <property type="term" value="F:DNA binding"/>
    <property type="evidence" value="ECO:0007669"/>
    <property type="project" value="UniProtKB-KW"/>
</dbReference>
<keyword evidence="2" id="KW-0805">Transcription regulation</keyword>
<reference evidence="8 9" key="2">
    <citation type="submission" date="2016-10" db="EMBL/GenBank/DDBJ databases">
        <authorList>
            <person name="Varghese N."/>
            <person name="Submissions S."/>
        </authorList>
    </citation>
    <scope>NUCLEOTIDE SEQUENCE [LARGE SCALE GENOMIC DNA]</scope>
    <source>
        <strain evidence="9">ATCC 20501</strain>
        <strain evidence="7 8">CGMCC 4.3529</strain>
    </source>
</reference>
<dbReference type="SUPFAM" id="SSF53850">
    <property type="entry name" value="Periplasmic binding protein-like II"/>
    <property type="match status" value="1"/>
</dbReference>
<dbReference type="PRINTS" id="PR00039">
    <property type="entry name" value="HTHLYSR"/>
</dbReference>
<evidence type="ECO:0000256" key="3">
    <source>
        <dbReference type="ARBA" id="ARBA00023125"/>
    </source>
</evidence>